<feature type="compositionally biased region" description="Basic and acidic residues" evidence="12">
    <location>
        <begin position="10"/>
        <end position="26"/>
    </location>
</feature>
<keyword evidence="13" id="KW-0812">Transmembrane</keyword>
<keyword evidence="9" id="KW-0067">ATP-binding</keyword>
<dbReference type="GO" id="GO:0005524">
    <property type="term" value="F:ATP binding"/>
    <property type="evidence" value="ECO:0007669"/>
    <property type="project" value="UniProtKB-KW"/>
</dbReference>
<dbReference type="SMART" id="SM00387">
    <property type="entry name" value="HATPase_c"/>
    <property type="match status" value="1"/>
</dbReference>
<name>C0G460_9HYPH</name>
<evidence type="ECO:0000256" key="7">
    <source>
        <dbReference type="ARBA" id="ARBA00022741"/>
    </source>
</evidence>
<dbReference type="PROSITE" id="PS50109">
    <property type="entry name" value="HIS_KIN"/>
    <property type="match status" value="1"/>
</dbReference>
<comment type="subcellular location">
    <subcellularLocation>
        <location evidence="2">Cell membrane</location>
    </subcellularLocation>
</comment>
<dbReference type="SMART" id="SM00388">
    <property type="entry name" value="HisKA"/>
    <property type="match status" value="1"/>
</dbReference>
<dbReference type="InterPro" id="IPR005467">
    <property type="entry name" value="His_kinase_dom"/>
</dbReference>
<dbReference type="InterPro" id="IPR003594">
    <property type="entry name" value="HATPase_dom"/>
</dbReference>
<dbReference type="InterPro" id="IPR036097">
    <property type="entry name" value="HisK_dim/P_sf"/>
</dbReference>
<dbReference type="FunFam" id="3.30.565.10:FF:000006">
    <property type="entry name" value="Sensor histidine kinase WalK"/>
    <property type="match status" value="1"/>
</dbReference>
<evidence type="ECO:0000256" key="4">
    <source>
        <dbReference type="ARBA" id="ARBA00022475"/>
    </source>
</evidence>
<dbReference type="Pfam" id="PF00512">
    <property type="entry name" value="HisKA"/>
    <property type="match status" value="1"/>
</dbReference>
<dbReference type="InterPro" id="IPR036890">
    <property type="entry name" value="HATPase_C_sf"/>
</dbReference>
<keyword evidence="13" id="KW-1133">Transmembrane helix</keyword>
<keyword evidence="4" id="KW-1003">Cell membrane</keyword>
<dbReference type="CDD" id="cd00082">
    <property type="entry name" value="HisKA"/>
    <property type="match status" value="1"/>
</dbReference>
<dbReference type="GO" id="GO:0016036">
    <property type="term" value="P:cellular response to phosphate starvation"/>
    <property type="evidence" value="ECO:0007669"/>
    <property type="project" value="TreeGrafter"/>
</dbReference>
<dbReference type="InterPro" id="IPR004358">
    <property type="entry name" value="Sig_transdc_His_kin-like_C"/>
</dbReference>
<proteinExistence type="predicted"/>
<feature type="transmembrane region" description="Helical" evidence="13">
    <location>
        <begin position="36"/>
        <end position="55"/>
    </location>
</feature>
<keyword evidence="10" id="KW-0902">Two-component regulatory system</keyword>
<reference evidence="15 16" key="1">
    <citation type="submission" date="2009-03" db="EMBL/GenBank/DDBJ databases">
        <authorList>
            <person name="Setubal J.C."/>
            <person name="Boyle S."/>
            <person name="Crasta O.R."/>
            <person name="Gillespie J.J."/>
            <person name="Kenyon R.W."/>
            <person name="Lu J."/>
            <person name="Mane S."/>
            <person name="Nagrani S."/>
            <person name="Shallom J.M."/>
            <person name="Shallom S."/>
            <person name="Shukla M."/>
            <person name="Snyder E.E."/>
            <person name="Sobral B.W."/>
            <person name="Wattam A.R."/>
            <person name="Will R."/>
            <person name="Williams K."/>
            <person name="Yoo H."/>
            <person name="Bruce D.H."/>
            <person name="Detter C."/>
            <person name="Munk C."/>
            <person name="Brettin T.S."/>
            <person name="Ficht T."/>
        </authorList>
    </citation>
    <scope>NUCLEOTIDE SEQUENCE [LARGE SCALE GENOMIC DNA]</scope>
    <source>
        <strain evidence="15 16">Cudo</strain>
    </source>
</reference>
<evidence type="ECO:0000256" key="8">
    <source>
        <dbReference type="ARBA" id="ARBA00022777"/>
    </source>
</evidence>
<dbReference type="AlphaFoldDB" id="C0G460"/>
<evidence type="ECO:0000256" key="10">
    <source>
        <dbReference type="ARBA" id="ARBA00023012"/>
    </source>
</evidence>
<evidence type="ECO:0000256" key="9">
    <source>
        <dbReference type="ARBA" id="ARBA00022840"/>
    </source>
</evidence>
<dbReference type="FunFam" id="1.10.287.130:FF:000008">
    <property type="entry name" value="Two-component sensor histidine kinase"/>
    <property type="match status" value="1"/>
</dbReference>
<dbReference type="Gene3D" id="3.30.565.10">
    <property type="entry name" value="Histidine kinase-like ATPase, C-terminal domain"/>
    <property type="match status" value="1"/>
</dbReference>
<keyword evidence="6" id="KW-0808">Transferase</keyword>
<evidence type="ECO:0000256" key="3">
    <source>
        <dbReference type="ARBA" id="ARBA00012438"/>
    </source>
</evidence>
<feature type="domain" description="Histidine kinase" evidence="14">
    <location>
        <begin position="220"/>
        <end position="442"/>
    </location>
</feature>
<dbReference type="EC" id="2.7.13.3" evidence="3"/>
<dbReference type="Gene3D" id="1.10.287.130">
    <property type="match status" value="1"/>
</dbReference>
<dbReference type="SUPFAM" id="SSF55785">
    <property type="entry name" value="PYP-like sensor domain (PAS domain)"/>
    <property type="match status" value="1"/>
</dbReference>
<evidence type="ECO:0000256" key="12">
    <source>
        <dbReference type="SAM" id="MobiDB-lite"/>
    </source>
</evidence>
<accession>C0G460</accession>
<comment type="caution">
    <text evidence="15">The sequence shown here is derived from an EMBL/GenBank/DDBJ whole genome shotgun (WGS) entry which is preliminary data.</text>
</comment>
<evidence type="ECO:0000313" key="15">
    <source>
        <dbReference type="EMBL" id="EEH15525.1"/>
    </source>
</evidence>
<organism evidence="15 16">
    <name type="scientific">Brucella ceti str. Cudo</name>
    <dbReference type="NCBI Taxonomy" id="595497"/>
    <lineage>
        <taxon>Bacteria</taxon>
        <taxon>Pseudomonadati</taxon>
        <taxon>Pseudomonadota</taxon>
        <taxon>Alphaproteobacteria</taxon>
        <taxon>Hyphomicrobiales</taxon>
        <taxon>Brucellaceae</taxon>
        <taxon>Brucella/Ochrobactrum group</taxon>
        <taxon>Brucella</taxon>
    </lineage>
</organism>
<dbReference type="EMBL" id="ACJD01000001">
    <property type="protein sequence ID" value="EEH15525.1"/>
    <property type="molecule type" value="Genomic_DNA"/>
</dbReference>
<evidence type="ECO:0000256" key="2">
    <source>
        <dbReference type="ARBA" id="ARBA00004236"/>
    </source>
</evidence>
<evidence type="ECO:0000256" key="13">
    <source>
        <dbReference type="SAM" id="Phobius"/>
    </source>
</evidence>
<dbReference type="Pfam" id="PF02518">
    <property type="entry name" value="HATPase_c"/>
    <property type="match status" value="1"/>
</dbReference>
<sequence>MPENPGCSDEGGRMSEDSGRAGPEARTETSLFEPLLRIKGVLFVSMVLAICVMALDLPFWFRAILLALVVLGAVWAAAGIGNGEDEKVPLREVASREMAAVSGERLADLLTDPMIVFDHTATVRFANVAALEAFQSLQNGTALYLRFRAPEMLALIQGVIADGEPRNIEYFERVPIDRWYKAMVKALRDAEGKPELFVLIFRDQSETRRIDRMRSDFIANASHELRTPLASLRGFIETLQGPARNDAAARDRFLDIMQKQAERMSRLIDDLLSLSRLEMRAHLAVNESVDVAATLAHVADTLTPLAAGLGVTIERHLPEHPVHVMGARDELIQVFQNLVENACKYGQEGKRVIIRLSEEDTGNATEVVASIQDFGPGIAAEHLPRLTERFYRIDVETSRAHKGTGLGLAIVKHILARHRGRLVVRSQLGEGSTFMVRLPGQNARSAEAATI</sequence>
<keyword evidence="11 13" id="KW-0472">Membrane</keyword>
<evidence type="ECO:0000259" key="14">
    <source>
        <dbReference type="PROSITE" id="PS50109"/>
    </source>
</evidence>
<evidence type="ECO:0000256" key="6">
    <source>
        <dbReference type="ARBA" id="ARBA00022679"/>
    </source>
</evidence>
<dbReference type="InterPro" id="IPR003661">
    <property type="entry name" value="HisK_dim/P_dom"/>
</dbReference>
<dbReference type="InterPro" id="IPR050351">
    <property type="entry name" value="BphY/WalK/GraS-like"/>
</dbReference>
<keyword evidence="7" id="KW-0547">Nucleotide-binding</keyword>
<dbReference type="SUPFAM" id="SSF55874">
    <property type="entry name" value="ATPase domain of HSP90 chaperone/DNA topoisomerase II/histidine kinase"/>
    <property type="match status" value="1"/>
</dbReference>
<evidence type="ECO:0000313" key="16">
    <source>
        <dbReference type="Proteomes" id="UP000003678"/>
    </source>
</evidence>
<dbReference type="InterPro" id="IPR035965">
    <property type="entry name" value="PAS-like_dom_sf"/>
</dbReference>
<dbReference type="PANTHER" id="PTHR45453:SF1">
    <property type="entry name" value="PHOSPHATE REGULON SENSOR PROTEIN PHOR"/>
    <property type="match status" value="1"/>
</dbReference>
<evidence type="ECO:0000256" key="11">
    <source>
        <dbReference type="ARBA" id="ARBA00023136"/>
    </source>
</evidence>
<keyword evidence="8 15" id="KW-0418">Kinase</keyword>
<comment type="catalytic activity">
    <reaction evidence="1">
        <text>ATP + protein L-histidine = ADP + protein N-phospho-L-histidine.</text>
        <dbReference type="EC" id="2.7.13.3"/>
    </reaction>
</comment>
<dbReference type="GO" id="GO:0004721">
    <property type="term" value="F:phosphoprotein phosphatase activity"/>
    <property type="evidence" value="ECO:0007669"/>
    <property type="project" value="TreeGrafter"/>
</dbReference>
<protein>
    <recommendedName>
        <fullName evidence="3">histidine kinase</fullName>
        <ecNumber evidence="3">2.7.13.3</ecNumber>
    </recommendedName>
</protein>
<dbReference type="Gene3D" id="3.30.450.20">
    <property type="entry name" value="PAS domain"/>
    <property type="match status" value="1"/>
</dbReference>
<gene>
    <name evidence="15" type="ORF">BCETI_1000472</name>
</gene>
<dbReference type="GO" id="GO:0005886">
    <property type="term" value="C:plasma membrane"/>
    <property type="evidence" value="ECO:0007669"/>
    <property type="project" value="UniProtKB-SubCell"/>
</dbReference>
<dbReference type="GO" id="GO:0000155">
    <property type="term" value="F:phosphorelay sensor kinase activity"/>
    <property type="evidence" value="ECO:0007669"/>
    <property type="project" value="InterPro"/>
</dbReference>
<dbReference type="Proteomes" id="UP000003678">
    <property type="component" value="Unassembled WGS sequence"/>
</dbReference>
<evidence type="ECO:0000256" key="1">
    <source>
        <dbReference type="ARBA" id="ARBA00000085"/>
    </source>
</evidence>
<dbReference type="PRINTS" id="PR00344">
    <property type="entry name" value="BCTRLSENSOR"/>
</dbReference>
<evidence type="ECO:0000256" key="5">
    <source>
        <dbReference type="ARBA" id="ARBA00022553"/>
    </source>
</evidence>
<feature type="region of interest" description="Disordered" evidence="12">
    <location>
        <begin position="1"/>
        <end position="26"/>
    </location>
</feature>
<feature type="transmembrane region" description="Helical" evidence="13">
    <location>
        <begin position="61"/>
        <end position="81"/>
    </location>
</feature>
<dbReference type="PANTHER" id="PTHR45453">
    <property type="entry name" value="PHOSPHATE REGULON SENSOR PROTEIN PHOR"/>
    <property type="match status" value="1"/>
</dbReference>
<keyword evidence="5" id="KW-0597">Phosphoprotein</keyword>
<dbReference type="SUPFAM" id="SSF47384">
    <property type="entry name" value="Homodimeric domain of signal transducing histidine kinase"/>
    <property type="match status" value="1"/>
</dbReference>